<keyword evidence="1" id="KW-0732">Signal</keyword>
<keyword evidence="3" id="KW-1185">Reference proteome</keyword>
<reference evidence="2" key="1">
    <citation type="submission" date="2021-12" db="EMBL/GenBank/DDBJ databases">
        <authorList>
            <person name="Lee J.-H."/>
            <person name="Kim S.-B."/>
        </authorList>
    </citation>
    <scope>NUCLEOTIDE SEQUENCE</scope>
    <source>
        <strain evidence="2">NR30</strain>
    </source>
</reference>
<accession>A0A9Q3Z6R8</accession>
<protein>
    <submittedName>
        <fullName evidence="2">Uncharacterized protein</fullName>
    </submittedName>
</protein>
<name>A0A9Q3Z6R8_9ACTN</name>
<evidence type="ECO:0000313" key="3">
    <source>
        <dbReference type="Proteomes" id="UP001108029"/>
    </source>
</evidence>
<gene>
    <name evidence="2" type="ORF">LJ657_08615</name>
</gene>
<dbReference type="AlphaFoldDB" id="A0A9Q3Z6R8"/>
<organism evidence="2 3">
    <name type="scientific">Streptomyces guryensis</name>
    <dbReference type="NCBI Taxonomy" id="2886947"/>
    <lineage>
        <taxon>Bacteria</taxon>
        <taxon>Bacillati</taxon>
        <taxon>Actinomycetota</taxon>
        <taxon>Actinomycetes</taxon>
        <taxon>Kitasatosporales</taxon>
        <taxon>Streptomycetaceae</taxon>
        <taxon>Streptomyces</taxon>
    </lineage>
</organism>
<proteinExistence type="predicted"/>
<dbReference type="RefSeq" id="WP_232647800.1">
    <property type="nucleotide sequence ID" value="NZ_JAJSBI010000003.1"/>
</dbReference>
<sequence>MASAVVAGGMVAIAAAPASAACAPSPGTGYEIYDKHTVYPGTNLASTWVFDNTDPTVSYNQSKTGTWTASGTAGVEAEAGVIFAKASTSFSVTVGKSWSHSDSWNYSLHAKDKAGKTQVRMRLFHEAKKFKVRKYSYYYDGHCKFHSTTKWRKQFTAPVKRNNNVWGLEYK</sequence>
<evidence type="ECO:0000313" key="2">
    <source>
        <dbReference type="EMBL" id="MCD9873732.1"/>
    </source>
</evidence>
<feature type="signal peptide" evidence="1">
    <location>
        <begin position="1"/>
        <end position="20"/>
    </location>
</feature>
<comment type="caution">
    <text evidence="2">The sequence shown here is derived from an EMBL/GenBank/DDBJ whole genome shotgun (WGS) entry which is preliminary data.</text>
</comment>
<dbReference type="EMBL" id="JAJSBI010000003">
    <property type="protein sequence ID" value="MCD9873732.1"/>
    <property type="molecule type" value="Genomic_DNA"/>
</dbReference>
<dbReference type="Proteomes" id="UP001108029">
    <property type="component" value="Unassembled WGS sequence"/>
</dbReference>
<evidence type="ECO:0000256" key="1">
    <source>
        <dbReference type="SAM" id="SignalP"/>
    </source>
</evidence>
<feature type="chain" id="PRO_5040504659" evidence="1">
    <location>
        <begin position="21"/>
        <end position="171"/>
    </location>
</feature>